<reference evidence="8 9" key="1">
    <citation type="submission" date="2019-03" db="EMBL/GenBank/DDBJ databases">
        <title>Genomic Encyclopedia of Type Strains, Phase IV (KMG-IV): sequencing the most valuable type-strain genomes for metagenomic binning, comparative biology and taxonomic classification.</title>
        <authorList>
            <person name="Goeker M."/>
        </authorList>
    </citation>
    <scope>NUCLEOTIDE SEQUENCE [LARGE SCALE GENOMIC DNA]</scope>
    <source>
        <strain evidence="8 9">DSM 100059</strain>
    </source>
</reference>
<dbReference type="PROSITE" id="PS00136">
    <property type="entry name" value="SUBTILASE_ASP"/>
    <property type="match status" value="1"/>
</dbReference>
<dbReference type="InterPro" id="IPR023827">
    <property type="entry name" value="Peptidase_S8_Asp-AS"/>
</dbReference>
<dbReference type="InterPro" id="IPR000209">
    <property type="entry name" value="Peptidase_S8/S53_dom"/>
</dbReference>
<protein>
    <submittedName>
        <fullName evidence="8">Subtilase family protein</fullName>
    </submittedName>
</protein>
<dbReference type="PROSITE" id="PS51892">
    <property type="entry name" value="SUBTILASE"/>
    <property type="match status" value="1"/>
</dbReference>
<keyword evidence="9" id="KW-1185">Reference proteome</keyword>
<feature type="active site" description="Charge relay system" evidence="5">
    <location>
        <position position="435"/>
    </location>
</feature>
<evidence type="ECO:0000256" key="6">
    <source>
        <dbReference type="RuleBase" id="RU003355"/>
    </source>
</evidence>
<feature type="domain" description="Peptidase S8/S53" evidence="7">
    <location>
        <begin position="62"/>
        <end position="471"/>
    </location>
</feature>
<dbReference type="InterPro" id="IPR036852">
    <property type="entry name" value="Peptidase_S8/S53_dom_sf"/>
</dbReference>
<dbReference type="SUPFAM" id="SSF52743">
    <property type="entry name" value="Subtilisin-like"/>
    <property type="match status" value="1"/>
</dbReference>
<dbReference type="PANTHER" id="PTHR43806:SF11">
    <property type="entry name" value="CEREVISIN-RELATED"/>
    <property type="match status" value="1"/>
</dbReference>
<sequence length="519" mass="57645">MIELRRLIKNIIFITALFCLFYVDGTAQKVNWQNLDMRTDSVLGVSTEKAYATLLKGRKSSSTIVAIIDSGIDTLHEDLKSVLWINSRNGSHGWNFIGQEMGQEDIVHIASDKKEFYDSLSYAVVPVSFRKEYSVHCKDIAIVNQKIDADNNFIERLKQSKAIIERIVQKMGRDKPTWKDFRNYMTQDEDEKEVQKIILSRMPLYADWKQCKLNEVDNLINLVQYHIEHGLNLGNLEGDTTMGDGNVSPDAIGIVVNPNLVPYHGTHVAGIIGAVRNNGLGMNGIADNVKIMMLKVNGNIRELRDHDLARAIHFAVDHGARVINMSFGKPYSSNKAEVDSAIKYAMDRDVLLVHAAGNNGQNLDVVEHYPNPKYGDGSGTAYAWIEVGASAWKDDSSLVPAFSNYGKNSVDVFAPGIDIYSTIPDSKYATYSGTSMAAPVVAGIATLIREYYPRLTAKQVKDIILKSVTKITHNVLVNDKDGIAQSIPFSQICKSGGIVNAYSALKLAEESSNYVQFRK</sequence>
<dbReference type="AlphaFoldDB" id="A0A4R8DV82"/>
<dbReference type="InterPro" id="IPR050131">
    <property type="entry name" value="Peptidase_S8_subtilisin-like"/>
</dbReference>
<organism evidence="8 9">
    <name type="scientific">Dinghuibacter silviterrae</name>
    <dbReference type="NCBI Taxonomy" id="1539049"/>
    <lineage>
        <taxon>Bacteria</taxon>
        <taxon>Pseudomonadati</taxon>
        <taxon>Bacteroidota</taxon>
        <taxon>Chitinophagia</taxon>
        <taxon>Chitinophagales</taxon>
        <taxon>Chitinophagaceae</taxon>
        <taxon>Dinghuibacter</taxon>
    </lineage>
</organism>
<evidence type="ECO:0000256" key="2">
    <source>
        <dbReference type="ARBA" id="ARBA00022670"/>
    </source>
</evidence>
<dbReference type="PANTHER" id="PTHR43806">
    <property type="entry name" value="PEPTIDASE S8"/>
    <property type="match status" value="1"/>
</dbReference>
<evidence type="ECO:0000256" key="1">
    <source>
        <dbReference type="ARBA" id="ARBA00011073"/>
    </source>
</evidence>
<keyword evidence="3 5" id="KW-0378">Hydrolase</keyword>
<dbReference type="OrthoDB" id="9798386at2"/>
<dbReference type="Pfam" id="PF00082">
    <property type="entry name" value="Peptidase_S8"/>
    <property type="match status" value="1"/>
</dbReference>
<dbReference type="RefSeq" id="WP_133994466.1">
    <property type="nucleotide sequence ID" value="NZ_SODV01000001.1"/>
</dbReference>
<dbReference type="Gene3D" id="3.40.50.200">
    <property type="entry name" value="Peptidase S8/S53 domain"/>
    <property type="match status" value="2"/>
</dbReference>
<evidence type="ECO:0000259" key="7">
    <source>
        <dbReference type="Pfam" id="PF00082"/>
    </source>
</evidence>
<feature type="active site" description="Charge relay system" evidence="5">
    <location>
        <position position="69"/>
    </location>
</feature>
<name>A0A4R8DV82_9BACT</name>
<feature type="active site" description="Charge relay system" evidence="5">
    <location>
        <position position="264"/>
    </location>
</feature>
<gene>
    <name evidence="8" type="ORF">EDB95_2871</name>
</gene>
<dbReference type="GO" id="GO:0004252">
    <property type="term" value="F:serine-type endopeptidase activity"/>
    <property type="evidence" value="ECO:0007669"/>
    <property type="project" value="UniProtKB-UniRule"/>
</dbReference>
<evidence type="ECO:0000256" key="4">
    <source>
        <dbReference type="ARBA" id="ARBA00022825"/>
    </source>
</evidence>
<dbReference type="GO" id="GO:0006508">
    <property type="term" value="P:proteolysis"/>
    <property type="evidence" value="ECO:0007669"/>
    <property type="project" value="UniProtKB-KW"/>
</dbReference>
<dbReference type="InterPro" id="IPR015500">
    <property type="entry name" value="Peptidase_S8_subtilisin-rel"/>
</dbReference>
<dbReference type="PROSITE" id="PS00137">
    <property type="entry name" value="SUBTILASE_HIS"/>
    <property type="match status" value="1"/>
</dbReference>
<dbReference type="EMBL" id="SODV01000001">
    <property type="protein sequence ID" value="TDX01828.1"/>
    <property type="molecule type" value="Genomic_DNA"/>
</dbReference>
<keyword evidence="2 5" id="KW-0645">Protease</keyword>
<evidence type="ECO:0000313" key="9">
    <source>
        <dbReference type="Proteomes" id="UP000294498"/>
    </source>
</evidence>
<evidence type="ECO:0000256" key="5">
    <source>
        <dbReference type="PROSITE-ProRule" id="PRU01240"/>
    </source>
</evidence>
<accession>A0A4R8DV82</accession>
<dbReference type="InterPro" id="IPR022398">
    <property type="entry name" value="Peptidase_S8_His-AS"/>
</dbReference>
<evidence type="ECO:0000313" key="8">
    <source>
        <dbReference type="EMBL" id="TDX01828.1"/>
    </source>
</evidence>
<dbReference type="InterPro" id="IPR023828">
    <property type="entry name" value="Peptidase_S8_Ser-AS"/>
</dbReference>
<keyword evidence="4 5" id="KW-0720">Serine protease</keyword>
<comment type="similarity">
    <text evidence="1 5 6">Belongs to the peptidase S8 family.</text>
</comment>
<evidence type="ECO:0000256" key="3">
    <source>
        <dbReference type="ARBA" id="ARBA00022801"/>
    </source>
</evidence>
<dbReference type="PROSITE" id="PS00138">
    <property type="entry name" value="SUBTILASE_SER"/>
    <property type="match status" value="1"/>
</dbReference>
<comment type="caution">
    <text evidence="8">The sequence shown here is derived from an EMBL/GenBank/DDBJ whole genome shotgun (WGS) entry which is preliminary data.</text>
</comment>
<dbReference type="Proteomes" id="UP000294498">
    <property type="component" value="Unassembled WGS sequence"/>
</dbReference>
<dbReference type="PRINTS" id="PR00723">
    <property type="entry name" value="SUBTILISIN"/>
</dbReference>
<proteinExistence type="inferred from homology"/>